<sequence>MPFWHAAQRLQRADVRRWAVVFTAVTVYLVVLMALTPEQNPDGTSGNPAISTLGGFSALTAAVVAVVRLNGLRREVYGGAVQPNRLVHADPAIAAVLAARQKRAEARDLLTRDRPMARELGIGRPDLGRGFDDGGLVDINGAPATVIAQRCDLTPAQVAAVVAARDGRAGSGWFTVDEVLIDVPLPSDVAERIRERAFV</sequence>
<evidence type="ECO:0000313" key="2">
    <source>
        <dbReference type="EMBL" id="MEI4273419.1"/>
    </source>
</evidence>
<feature type="transmembrane region" description="Helical" evidence="1">
    <location>
        <begin position="18"/>
        <end position="36"/>
    </location>
</feature>
<keyword evidence="3" id="KW-1185">Reference proteome</keyword>
<keyword evidence="1" id="KW-0812">Transmembrane</keyword>
<accession>A0ABU8DX63</accession>
<evidence type="ECO:0008006" key="4">
    <source>
        <dbReference type="Google" id="ProtNLM"/>
    </source>
</evidence>
<name>A0ABU8DX63_9ACTN</name>
<feature type="transmembrane region" description="Helical" evidence="1">
    <location>
        <begin position="48"/>
        <end position="67"/>
    </location>
</feature>
<evidence type="ECO:0000256" key="1">
    <source>
        <dbReference type="SAM" id="Phobius"/>
    </source>
</evidence>
<dbReference type="EMBL" id="JBAPLU010000020">
    <property type="protein sequence ID" value="MEI4273419.1"/>
    <property type="molecule type" value="Genomic_DNA"/>
</dbReference>
<reference evidence="2 3" key="1">
    <citation type="submission" date="2024-03" db="EMBL/GenBank/DDBJ databases">
        <title>Draft genome sequence of Klenkia sp. LSe6-5.</title>
        <authorList>
            <person name="Duangmal K."/>
            <person name="Chantavorakit T."/>
        </authorList>
    </citation>
    <scope>NUCLEOTIDE SEQUENCE [LARGE SCALE GENOMIC DNA]</scope>
    <source>
        <strain evidence="2 3">LSe6-5</strain>
    </source>
</reference>
<gene>
    <name evidence="2" type="ORF">TEK04_16990</name>
</gene>
<proteinExistence type="predicted"/>
<evidence type="ECO:0000313" key="3">
    <source>
        <dbReference type="Proteomes" id="UP001361570"/>
    </source>
</evidence>
<comment type="caution">
    <text evidence="2">The sequence shown here is derived from an EMBL/GenBank/DDBJ whole genome shotgun (WGS) entry which is preliminary data.</text>
</comment>
<organism evidence="2 3">
    <name type="scientific">Klenkia sesuvii</name>
    <dbReference type="NCBI Taxonomy" id="3103137"/>
    <lineage>
        <taxon>Bacteria</taxon>
        <taxon>Bacillati</taxon>
        <taxon>Actinomycetota</taxon>
        <taxon>Actinomycetes</taxon>
        <taxon>Geodermatophilales</taxon>
        <taxon>Geodermatophilaceae</taxon>
        <taxon>Klenkia</taxon>
    </lineage>
</organism>
<keyword evidence="1" id="KW-1133">Transmembrane helix</keyword>
<dbReference type="Proteomes" id="UP001361570">
    <property type="component" value="Unassembled WGS sequence"/>
</dbReference>
<dbReference type="RefSeq" id="WP_336405539.1">
    <property type="nucleotide sequence ID" value="NZ_JBAPLU010000020.1"/>
</dbReference>
<protein>
    <recommendedName>
        <fullName evidence="4">Helix-hairpin-helix motif-containing protein</fullName>
    </recommendedName>
</protein>
<keyword evidence="1" id="KW-0472">Membrane</keyword>